<dbReference type="AlphaFoldDB" id="A0A936TD19"/>
<reference evidence="2 3" key="1">
    <citation type="submission" date="2020-10" db="EMBL/GenBank/DDBJ databases">
        <title>Connecting structure to function with the recovery of over 1000 high-quality activated sludge metagenome-assembled genomes encoding full-length rRNA genes using long-read sequencing.</title>
        <authorList>
            <person name="Singleton C.M."/>
            <person name="Petriglieri F."/>
            <person name="Kristensen J.M."/>
            <person name="Kirkegaard R.H."/>
            <person name="Michaelsen T.Y."/>
            <person name="Andersen M.H."/>
            <person name="Karst S.M."/>
            <person name="Dueholm M.S."/>
            <person name="Nielsen P.H."/>
            <person name="Albertsen M."/>
        </authorList>
    </citation>
    <scope>NUCLEOTIDE SEQUENCE [LARGE SCALE GENOMIC DNA]</scope>
    <source>
        <strain evidence="2">Lyne_18-Q3-R50-59_MAXAC.006</strain>
    </source>
</reference>
<feature type="domain" description="PASTA" evidence="1">
    <location>
        <begin position="181"/>
        <end position="248"/>
    </location>
</feature>
<evidence type="ECO:0000313" key="2">
    <source>
        <dbReference type="EMBL" id="MBK9296863.1"/>
    </source>
</evidence>
<feature type="domain" description="PASTA" evidence="1">
    <location>
        <begin position="51"/>
        <end position="113"/>
    </location>
</feature>
<dbReference type="PROSITE" id="PS51178">
    <property type="entry name" value="PASTA"/>
    <property type="match status" value="4"/>
</dbReference>
<accession>A0A936TD19</accession>
<evidence type="ECO:0000259" key="1">
    <source>
        <dbReference type="PROSITE" id="PS51178"/>
    </source>
</evidence>
<evidence type="ECO:0000313" key="3">
    <source>
        <dbReference type="Proteomes" id="UP000727993"/>
    </source>
</evidence>
<dbReference type="Proteomes" id="UP000727993">
    <property type="component" value="Unassembled WGS sequence"/>
</dbReference>
<dbReference type="Gene3D" id="3.30.10.20">
    <property type="match status" value="4"/>
</dbReference>
<name>A0A936TD19_9ACTN</name>
<feature type="domain" description="PASTA" evidence="1">
    <location>
        <begin position="249"/>
        <end position="317"/>
    </location>
</feature>
<dbReference type="Pfam" id="PF03793">
    <property type="entry name" value="PASTA"/>
    <property type="match status" value="4"/>
</dbReference>
<proteinExistence type="predicted"/>
<organism evidence="2 3">
    <name type="scientific">Candidatus Neomicrothrix subdominans</name>
    <dbReference type="NCBI Taxonomy" id="2954438"/>
    <lineage>
        <taxon>Bacteria</taxon>
        <taxon>Bacillati</taxon>
        <taxon>Actinomycetota</taxon>
        <taxon>Acidimicrobiia</taxon>
        <taxon>Acidimicrobiales</taxon>
        <taxon>Microthrixaceae</taxon>
        <taxon>Candidatus Neomicrothrix</taxon>
    </lineage>
</organism>
<feature type="domain" description="PASTA" evidence="1">
    <location>
        <begin position="114"/>
        <end position="180"/>
    </location>
</feature>
<gene>
    <name evidence="2" type="ORF">IPN02_08505</name>
</gene>
<dbReference type="EMBL" id="JADJZA010000006">
    <property type="protein sequence ID" value="MBK9296863.1"/>
    <property type="molecule type" value="Genomic_DNA"/>
</dbReference>
<dbReference type="CDD" id="cd06577">
    <property type="entry name" value="PASTA_pknB"/>
    <property type="match status" value="4"/>
</dbReference>
<dbReference type="SMART" id="SM00740">
    <property type="entry name" value="PASTA"/>
    <property type="match status" value="4"/>
</dbReference>
<protein>
    <submittedName>
        <fullName evidence="2">PASTA domain-containing protein</fullName>
    </submittedName>
</protein>
<comment type="caution">
    <text evidence="2">The sequence shown here is derived from an EMBL/GenBank/DDBJ whole genome shotgun (WGS) entry which is preliminary data.</text>
</comment>
<sequence>MTFAELRRRGFESGQLVVLSFLLVLGAGIPLLALSPTLNPADLLLGRYRFQETPDLIGLTQPKAIQALVREGLDSTVRFDYSATVPRGEVAAQDPPSGDPVRRGGKVTVTVSRGKAEFVVPKLVGTTRRSVEKLFADTGVALDIAEFPTEDAVAGEVIRQDPLPGEVVRSGDTLALVVSQGAQKRKVPEVRRLPAAGAAFILGNAGFVVDGVTLERDPFLPKGAVVRTDPAVGKNLNKDTVVELVVSDGPPQVKAPTLVGTQETQALESLESIGLVAATTTRLVGPSDPINGEVLTQKPDAGTLMDPGQVVEILVARGGTPG</sequence>
<dbReference type="InterPro" id="IPR005543">
    <property type="entry name" value="PASTA_dom"/>
</dbReference>